<dbReference type="PROSITE" id="PS50198">
    <property type="entry name" value="PPIC_PPIASE_2"/>
    <property type="match status" value="1"/>
</dbReference>
<evidence type="ECO:0000256" key="4">
    <source>
        <dbReference type="ARBA" id="ARBA00023110"/>
    </source>
</evidence>
<dbReference type="EMBL" id="JAVVDO010000021">
    <property type="protein sequence ID" value="MDT8332058.1"/>
    <property type="molecule type" value="Genomic_DNA"/>
</dbReference>
<evidence type="ECO:0000256" key="10">
    <source>
        <dbReference type="SAM" id="SignalP"/>
    </source>
</evidence>
<dbReference type="SUPFAM" id="SSF54534">
    <property type="entry name" value="FKBP-like"/>
    <property type="match status" value="2"/>
</dbReference>
<evidence type="ECO:0000256" key="1">
    <source>
        <dbReference type="ARBA" id="ARBA00018370"/>
    </source>
</evidence>
<reference evidence="12 13" key="1">
    <citation type="journal article" date="2019" name="Microb. Pathog.">
        <title>Comparison of VITEK 2, MALDI-TOF MS, 16S rRNA gene sequencing, and whole-genome sequencing for identification of Roseomonas mucosa.</title>
        <authorList>
            <person name="Rudolph W.W."/>
            <person name="Gunzer F."/>
            <person name="Trauth M."/>
            <person name="Bunk B."/>
            <person name="Bigge R."/>
            <person name="Schrottner P."/>
        </authorList>
    </citation>
    <scope>NUCLEOTIDE SEQUENCE [LARGE SCALE GENOMIC DNA]</scope>
    <source>
        <strain evidence="12 13">DSM 103800</strain>
    </source>
</reference>
<keyword evidence="2 10" id="KW-0732">Signal</keyword>
<dbReference type="InterPro" id="IPR027304">
    <property type="entry name" value="Trigger_fact/SurA_dom_sf"/>
</dbReference>
<feature type="signal peptide" evidence="10">
    <location>
        <begin position="1"/>
        <end position="43"/>
    </location>
</feature>
<evidence type="ECO:0000256" key="8">
    <source>
        <dbReference type="ARBA" id="ARBA00031484"/>
    </source>
</evidence>
<dbReference type="Pfam" id="PF09312">
    <property type="entry name" value="SurA_N"/>
    <property type="match status" value="1"/>
</dbReference>
<dbReference type="Proteomes" id="UP001258945">
    <property type="component" value="Unassembled WGS sequence"/>
</dbReference>
<dbReference type="InterPro" id="IPR050280">
    <property type="entry name" value="OMP_Chaperone_SurA"/>
</dbReference>
<evidence type="ECO:0000256" key="9">
    <source>
        <dbReference type="PROSITE-ProRule" id="PRU00278"/>
    </source>
</evidence>
<comment type="caution">
    <text evidence="12">The sequence shown here is derived from an EMBL/GenBank/DDBJ whole genome shotgun (WGS) entry which is preliminary data.</text>
</comment>
<evidence type="ECO:0000313" key="13">
    <source>
        <dbReference type="Proteomes" id="UP001258945"/>
    </source>
</evidence>
<evidence type="ECO:0000256" key="3">
    <source>
        <dbReference type="ARBA" id="ARBA00022764"/>
    </source>
</evidence>
<sequence length="464" mass="50810">MRRSLLSPRSLPAPRRAIRLAPLALPLAMALALPAGLPVAAQAQPRPPARTQGQAAPAPQNMNRIVAVVNGDVVTQSEVASRARLFAMTTGLGASSDLITRLEPQIVRLVIDDRLRLQEMRRRRIVVSDEEVAAALSDIESRNNLPKGGLVAQLRAGGVDTRVLFDQIRVQIGWSRLIRQALGQQAEPTEAEVRERVESHEARVGQPEYQVSEIFVPVDDPARAGEVQRFVNDVVGRLRTGMPFPVAATQFSQSQTALQGGDLGWVRPEELEPEIARLVTQMPVGAISNAVRVPGGYRIIALRQKRETGRDIATLVTLRQAFLPFTSQLDPQNPTEQQRGQLEKAQRVTGGCDAVEAANRAAGNVRPADPGQVRQETLEPPQLRQLVASLSPGRASQPIVTPDGILVIAVCSRESRNLAQYTPEMAKAQILRERVELVSQQQQRNLRRQAQIDMRIQPSAARDG</sequence>
<evidence type="ECO:0000259" key="11">
    <source>
        <dbReference type="PROSITE" id="PS50198"/>
    </source>
</evidence>
<dbReference type="InterPro" id="IPR046357">
    <property type="entry name" value="PPIase_dom_sf"/>
</dbReference>
<dbReference type="InterPro" id="IPR015391">
    <property type="entry name" value="SurA_N"/>
</dbReference>
<evidence type="ECO:0000313" key="12">
    <source>
        <dbReference type="EMBL" id="MDT8332058.1"/>
    </source>
</evidence>
<evidence type="ECO:0000256" key="2">
    <source>
        <dbReference type="ARBA" id="ARBA00022729"/>
    </source>
</evidence>
<evidence type="ECO:0000256" key="5">
    <source>
        <dbReference type="ARBA" id="ARBA00023186"/>
    </source>
</evidence>
<keyword evidence="3" id="KW-0574">Periplasm</keyword>
<protein>
    <recommendedName>
        <fullName evidence="1">Parvulin-like PPIase</fullName>
    </recommendedName>
    <alternativeName>
        <fullName evidence="7">Peptidyl-prolyl cis-trans isomerase plp</fullName>
    </alternativeName>
    <alternativeName>
        <fullName evidence="8">Rotamase plp</fullName>
    </alternativeName>
</protein>
<feature type="domain" description="PpiC" evidence="11">
    <location>
        <begin position="206"/>
        <end position="304"/>
    </location>
</feature>
<organism evidence="12 13">
    <name type="scientific">Roseomonas gilardii</name>
    <dbReference type="NCBI Taxonomy" id="257708"/>
    <lineage>
        <taxon>Bacteria</taxon>
        <taxon>Pseudomonadati</taxon>
        <taxon>Pseudomonadota</taxon>
        <taxon>Alphaproteobacteria</taxon>
        <taxon>Acetobacterales</taxon>
        <taxon>Roseomonadaceae</taxon>
        <taxon>Roseomonas</taxon>
    </lineage>
</organism>
<keyword evidence="6 9" id="KW-0413">Isomerase</keyword>
<dbReference type="PANTHER" id="PTHR47637:SF1">
    <property type="entry name" value="CHAPERONE SURA"/>
    <property type="match status" value="1"/>
</dbReference>
<gene>
    <name evidence="12" type="ORF">RQ831_13425</name>
</gene>
<evidence type="ECO:0000256" key="6">
    <source>
        <dbReference type="ARBA" id="ARBA00023235"/>
    </source>
</evidence>
<dbReference type="Pfam" id="PF00639">
    <property type="entry name" value="Rotamase"/>
    <property type="match status" value="1"/>
</dbReference>
<keyword evidence="13" id="KW-1185">Reference proteome</keyword>
<evidence type="ECO:0000256" key="7">
    <source>
        <dbReference type="ARBA" id="ARBA00030642"/>
    </source>
</evidence>
<keyword evidence="5" id="KW-0143">Chaperone</keyword>
<dbReference type="Gene3D" id="3.10.50.40">
    <property type="match status" value="1"/>
</dbReference>
<dbReference type="SUPFAM" id="SSF109998">
    <property type="entry name" value="Triger factor/SurA peptide-binding domain-like"/>
    <property type="match status" value="1"/>
</dbReference>
<name>A0ABU3MHQ0_9PROT</name>
<dbReference type="PANTHER" id="PTHR47637">
    <property type="entry name" value="CHAPERONE SURA"/>
    <property type="match status" value="1"/>
</dbReference>
<dbReference type="RefSeq" id="WP_314282616.1">
    <property type="nucleotide sequence ID" value="NZ_JAVVDO010000021.1"/>
</dbReference>
<dbReference type="InterPro" id="IPR000297">
    <property type="entry name" value="PPIase_PpiC"/>
</dbReference>
<accession>A0ABU3MHQ0</accession>
<proteinExistence type="predicted"/>
<feature type="chain" id="PRO_5045529047" description="Parvulin-like PPIase" evidence="10">
    <location>
        <begin position="44"/>
        <end position="464"/>
    </location>
</feature>
<dbReference type="GO" id="GO:0016853">
    <property type="term" value="F:isomerase activity"/>
    <property type="evidence" value="ECO:0007669"/>
    <property type="project" value="UniProtKB-KW"/>
</dbReference>
<keyword evidence="4 9" id="KW-0697">Rotamase</keyword>
<dbReference type="Gene3D" id="1.10.4030.10">
    <property type="entry name" value="Porin chaperone SurA, peptide-binding domain"/>
    <property type="match status" value="1"/>
</dbReference>